<evidence type="ECO:0000256" key="10">
    <source>
        <dbReference type="ARBA" id="ARBA00023204"/>
    </source>
</evidence>
<reference evidence="15 16" key="1">
    <citation type="submission" date="2011-11" db="EMBL/GenBank/DDBJ databases">
        <title>Complete genome sequence of thermophilic Geobacillus thermoleovorans CCB_US3_UF5.</title>
        <authorList>
            <person name="Muhd Sakaff M.K.L."/>
            <person name="Abdul Rahman A.Y."/>
            <person name="Saito J.A."/>
            <person name="Hou S."/>
            <person name="Alam M."/>
        </authorList>
    </citation>
    <scope>NUCLEOTIDE SEQUENCE [LARGE SCALE GENOMIC DNA]</scope>
    <source>
        <strain evidence="15 16">CCB_US3_UF5</strain>
    </source>
</reference>
<keyword evidence="9 11" id="KW-0238">DNA-binding</keyword>
<dbReference type="PRINTS" id="PR01874">
    <property type="entry name" value="DNAREPAIRADA"/>
</dbReference>
<dbReference type="Pfam" id="PF13481">
    <property type="entry name" value="AAA_25"/>
    <property type="match status" value="1"/>
</dbReference>
<feature type="region of interest" description="Lon-protease-like" evidence="11">
    <location>
        <begin position="381"/>
        <end position="484"/>
    </location>
</feature>
<comment type="domain">
    <text evidence="11">The middle region has homology to RecA with ATPase motifs including the RadA KNRFG motif, while the C-terminus is homologous to Lon protease.</text>
</comment>
<protein>
    <recommendedName>
        <fullName evidence="11 12">DNA repair protein RadA</fullName>
    </recommendedName>
</protein>
<evidence type="ECO:0000256" key="12">
    <source>
        <dbReference type="NCBIfam" id="TIGR00416"/>
    </source>
</evidence>
<comment type="function">
    <text evidence="13">DNA-dependent ATPase involved in processing of recombination intermediates, plays a role in repairing DNA breaks. Stimulates the branch migration of RecA-mediated strand transfer reactions, allowing the 3' invading strand to extend heteroduplex DNA faster. Binds ssDNA in the presence of ADP but not other nucleotides, has ATPase activity that is stimulated by ssDNA and various branched DNA structures, but inhibited by SSB. Does not have RecA's homology-searching function.</text>
</comment>
<feature type="domain" description="RecA family profile 1" evidence="14">
    <location>
        <begin position="96"/>
        <end position="245"/>
    </location>
</feature>
<evidence type="ECO:0000256" key="3">
    <source>
        <dbReference type="ARBA" id="ARBA00022763"/>
    </source>
</evidence>
<evidence type="ECO:0000256" key="1">
    <source>
        <dbReference type="ARBA" id="ARBA00022723"/>
    </source>
</evidence>
<evidence type="ECO:0000256" key="5">
    <source>
        <dbReference type="ARBA" id="ARBA00022801"/>
    </source>
</evidence>
<proteinExistence type="inferred from homology"/>
<sequence length="484" mass="52706">MREEKACGSFLPMPFFRWKTLQKGLRSMAKKKTKFVCQECGYESAKWLGRCPGCQTWNSFVEEIEQEKPTVRGAFLHSERAGSAKPVPITAVEAVQEPRMKTNSAELDRVLGGGIVKGSLVLIGGDPGIGKSTLLLQTSAQLAAAGHQVLYVSGEESVKQVKLRAGRLRAECDQLYVLAEADLEYIVAAVETVQPACVIIDSIQTVYRTDISSAPGSVAQVRECTAELMKLAKTKGIAIFIVGHVTKEGAIAGPRLLEHMVDTVLYFEGERHHTYRILRAVKNRFGSTNEIGIFEMRDIGLKEVENPSEVFLEERSRGAAGSTVVAAMEGTRPVLVEIQALVSPTSFGNPRRMATGLDHNRVSLLMAVLEKRVGLLLQNQDAYLKVAGGVKLDEPAIDLAVAVSIASSFRDRPTNPADVIIGEVGLTGEVRRVSRIEQRVQEAVKLGFSRIIVPKNNLAGWQPPKGVQVIGVSHVAEALEHTMC</sequence>
<dbReference type="PROSITE" id="PS50162">
    <property type="entry name" value="RECA_2"/>
    <property type="match status" value="1"/>
</dbReference>
<keyword evidence="3 11" id="KW-0227">DNA damage</keyword>
<evidence type="ECO:0000256" key="13">
    <source>
        <dbReference type="RuleBase" id="RU003555"/>
    </source>
</evidence>
<evidence type="ECO:0000256" key="4">
    <source>
        <dbReference type="ARBA" id="ARBA00022771"/>
    </source>
</evidence>
<evidence type="ECO:0000313" key="16">
    <source>
        <dbReference type="Proteomes" id="UP000005636"/>
    </source>
</evidence>
<dbReference type="Gene3D" id="3.30.230.10">
    <property type="match status" value="1"/>
</dbReference>
<dbReference type="PANTHER" id="PTHR32472:SF10">
    <property type="entry name" value="DNA REPAIR PROTEIN RADA-LIKE PROTEIN"/>
    <property type="match status" value="1"/>
</dbReference>
<keyword evidence="6 13" id="KW-0862">Zinc</keyword>
<evidence type="ECO:0000256" key="9">
    <source>
        <dbReference type="ARBA" id="ARBA00023125"/>
    </source>
</evidence>
<dbReference type="InterPro" id="IPR020588">
    <property type="entry name" value="RecA_ATP-bd"/>
</dbReference>
<dbReference type="Pfam" id="PF13541">
    <property type="entry name" value="ChlI"/>
    <property type="match status" value="1"/>
</dbReference>
<comment type="function">
    <text evidence="11">Plays a role in repairing double-strand DNA breaks, probably involving stabilizing or processing branched DNA or blocked replication forks.</text>
</comment>
<keyword evidence="1 11" id="KW-0479">Metal-binding</keyword>
<evidence type="ECO:0000256" key="6">
    <source>
        <dbReference type="ARBA" id="ARBA00022833"/>
    </source>
</evidence>
<organism evidence="15 16">
    <name type="scientific">Geobacillus thermoleovorans CCB_US3_UF5</name>
    <dbReference type="NCBI Taxonomy" id="1111068"/>
    <lineage>
        <taxon>Bacteria</taxon>
        <taxon>Bacillati</taxon>
        <taxon>Bacillota</taxon>
        <taxon>Bacilli</taxon>
        <taxon>Bacillales</taxon>
        <taxon>Anoxybacillaceae</taxon>
        <taxon>Geobacillus</taxon>
        <taxon>Geobacillus thermoleovorans group</taxon>
    </lineage>
</organism>
<keyword evidence="5" id="KW-0378">Hydrolase</keyword>
<keyword evidence="4 13" id="KW-0863">Zinc-finger</keyword>
<keyword evidence="10 11" id="KW-0234">DNA repair</keyword>
<evidence type="ECO:0000256" key="2">
    <source>
        <dbReference type="ARBA" id="ARBA00022741"/>
    </source>
</evidence>
<dbReference type="InterPro" id="IPR003593">
    <property type="entry name" value="AAA+_ATPase"/>
</dbReference>
<evidence type="ECO:0000313" key="15">
    <source>
        <dbReference type="EMBL" id="AEV17421.1"/>
    </source>
</evidence>
<dbReference type="Pfam" id="PF18073">
    <property type="entry name" value="Zn_ribbon_LapB"/>
    <property type="match status" value="1"/>
</dbReference>
<dbReference type="InterPro" id="IPR014721">
    <property type="entry name" value="Ribsml_uS5_D2-typ_fold_subgr"/>
</dbReference>
<evidence type="ECO:0000256" key="7">
    <source>
        <dbReference type="ARBA" id="ARBA00022840"/>
    </source>
</evidence>
<dbReference type="InterPro" id="IPR041166">
    <property type="entry name" value="Rubredoxin_2"/>
</dbReference>
<dbReference type="InterPro" id="IPR027417">
    <property type="entry name" value="P-loop_NTPase"/>
</dbReference>
<dbReference type="HAMAP" id="MF_01498">
    <property type="entry name" value="RadA_bact"/>
    <property type="match status" value="1"/>
</dbReference>
<dbReference type="PANTHER" id="PTHR32472">
    <property type="entry name" value="DNA REPAIR PROTEIN RADA"/>
    <property type="match status" value="1"/>
</dbReference>
<dbReference type="EMBL" id="CP003125">
    <property type="protein sequence ID" value="AEV17421.1"/>
    <property type="molecule type" value="Genomic_DNA"/>
</dbReference>
<dbReference type="Gene3D" id="3.40.50.300">
    <property type="entry name" value="P-loop containing nucleotide triphosphate hydrolases"/>
    <property type="match status" value="1"/>
</dbReference>
<feature type="binding site" evidence="11">
    <location>
        <begin position="125"/>
        <end position="132"/>
    </location>
    <ligand>
        <name>ATP</name>
        <dbReference type="ChEBI" id="CHEBI:30616"/>
    </ligand>
</feature>
<keyword evidence="7 11" id="KW-0067">ATP-binding</keyword>
<gene>
    <name evidence="11" type="primary">radA</name>
    <name evidence="15" type="ORF">GTCCBUS3UF5_920</name>
</gene>
<name>A0ABM5MCP2_GEOTH</name>
<keyword evidence="2 11" id="KW-0547">Nucleotide-binding</keyword>
<keyword evidence="8 11" id="KW-0346">Stress response</keyword>
<accession>A0ABM5MCP2</accession>
<keyword evidence="16" id="KW-1185">Reference proteome</keyword>
<evidence type="ECO:0000256" key="8">
    <source>
        <dbReference type="ARBA" id="ARBA00023016"/>
    </source>
</evidence>
<dbReference type="NCBIfam" id="TIGR00416">
    <property type="entry name" value="sms"/>
    <property type="match status" value="1"/>
</dbReference>
<evidence type="ECO:0000256" key="11">
    <source>
        <dbReference type="HAMAP-Rule" id="MF_01498"/>
    </source>
</evidence>
<dbReference type="InterPro" id="IPR020568">
    <property type="entry name" value="Ribosomal_Su5_D2-typ_SF"/>
</dbReference>
<dbReference type="SMART" id="SM00382">
    <property type="entry name" value="AAA"/>
    <property type="match status" value="1"/>
</dbReference>
<comment type="similarity">
    <text evidence="11 13">Belongs to the RecA family. RadA subfamily.</text>
</comment>
<dbReference type="Proteomes" id="UP000005636">
    <property type="component" value="Chromosome"/>
</dbReference>
<dbReference type="SUPFAM" id="SSF54211">
    <property type="entry name" value="Ribosomal protein S5 domain 2-like"/>
    <property type="match status" value="1"/>
</dbReference>
<feature type="short sequence motif" description="RadA KNRFG motif" evidence="11">
    <location>
        <begin position="282"/>
        <end position="286"/>
    </location>
</feature>
<dbReference type="CDD" id="cd01121">
    <property type="entry name" value="RadA_SMS_N"/>
    <property type="match status" value="1"/>
</dbReference>
<dbReference type="SUPFAM" id="SSF52540">
    <property type="entry name" value="P-loop containing nucleoside triphosphate hydrolases"/>
    <property type="match status" value="1"/>
</dbReference>
<dbReference type="InterPro" id="IPR004504">
    <property type="entry name" value="DNA_repair_RadA"/>
</dbReference>
<evidence type="ECO:0000259" key="14">
    <source>
        <dbReference type="PROSITE" id="PS50162"/>
    </source>
</evidence>